<evidence type="ECO:0000256" key="2">
    <source>
        <dbReference type="ARBA" id="ARBA00023125"/>
    </source>
</evidence>
<keyword evidence="1" id="KW-0805">Transcription regulation</keyword>
<evidence type="ECO:0000313" key="5">
    <source>
        <dbReference type="EMBL" id="OEK50813.1"/>
    </source>
</evidence>
<reference evidence="6" key="1">
    <citation type="submission" date="2015-11" db="EMBL/GenBank/DDBJ databases">
        <title>Genomic diversity of Staphylococcus saprophyticus strains from urinary tract infections, animal surfaces, and fermented foods.</title>
        <authorList>
            <person name="Wolfe B.E."/>
        </authorList>
    </citation>
    <scope>NUCLEOTIDE SEQUENCE [LARGE SCALE GENOMIC DNA]</scope>
    <source>
        <strain evidence="6">738_7</strain>
    </source>
</reference>
<gene>
    <name evidence="5" type="ORF">ASS94_15015</name>
</gene>
<dbReference type="AlphaFoldDB" id="A0AAP7IAQ7"/>
<evidence type="ECO:0000259" key="4">
    <source>
        <dbReference type="PROSITE" id="PS01124"/>
    </source>
</evidence>
<dbReference type="PRINTS" id="PR00032">
    <property type="entry name" value="HTHARAC"/>
</dbReference>
<dbReference type="Pfam" id="PF12833">
    <property type="entry name" value="HTH_18"/>
    <property type="match status" value="1"/>
</dbReference>
<name>A0AAP7IAQ7_9STAP</name>
<dbReference type="GO" id="GO:0003700">
    <property type="term" value="F:DNA-binding transcription factor activity"/>
    <property type="evidence" value="ECO:0007669"/>
    <property type="project" value="InterPro"/>
</dbReference>
<dbReference type="Gene3D" id="1.10.10.60">
    <property type="entry name" value="Homeodomain-like"/>
    <property type="match status" value="2"/>
</dbReference>
<dbReference type="PROSITE" id="PS00041">
    <property type="entry name" value="HTH_ARAC_FAMILY_1"/>
    <property type="match status" value="1"/>
</dbReference>
<dbReference type="PANTHER" id="PTHR43280:SF28">
    <property type="entry name" value="HTH-TYPE TRANSCRIPTIONAL ACTIVATOR RHAS"/>
    <property type="match status" value="1"/>
</dbReference>
<comment type="caution">
    <text evidence="5">The sequence shown here is derived from an EMBL/GenBank/DDBJ whole genome shotgun (WGS) entry which is preliminary data.</text>
</comment>
<evidence type="ECO:0000313" key="6">
    <source>
        <dbReference type="Proteomes" id="UP000095464"/>
    </source>
</evidence>
<keyword evidence="3" id="KW-0804">Transcription</keyword>
<dbReference type="InterPro" id="IPR018062">
    <property type="entry name" value="HTH_AraC-typ_CS"/>
</dbReference>
<dbReference type="InterPro" id="IPR009057">
    <property type="entry name" value="Homeodomain-like_sf"/>
</dbReference>
<dbReference type="RefSeq" id="WP_064783268.1">
    <property type="nucleotide sequence ID" value="NZ_CP068063.1"/>
</dbReference>
<dbReference type="InterPro" id="IPR020449">
    <property type="entry name" value="Tscrpt_reg_AraC-type_HTH"/>
</dbReference>
<dbReference type="SUPFAM" id="SSF46689">
    <property type="entry name" value="Homeodomain-like"/>
    <property type="match status" value="2"/>
</dbReference>
<proteinExistence type="predicted"/>
<evidence type="ECO:0000256" key="3">
    <source>
        <dbReference type="ARBA" id="ARBA00023163"/>
    </source>
</evidence>
<feature type="domain" description="HTH araC/xylS-type" evidence="4">
    <location>
        <begin position="184"/>
        <end position="282"/>
    </location>
</feature>
<dbReference type="Proteomes" id="UP000095464">
    <property type="component" value="Unassembled WGS sequence"/>
</dbReference>
<dbReference type="InterPro" id="IPR003313">
    <property type="entry name" value="AraC-bd"/>
</dbReference>
<dbReference type="InterPro" id="IPR037923">
    <property type="entry name" value="HTH-like"/>
</dbReference>
<organism evidence="5 6">
    <name type="scientific">Staphylococcus equorum</name>
    <dbReference type="NCBI Taxonomy" id="246432"/>
    <lineage>
        <taxon>Bacteria</taxon>
        <taxon>Bacillati</taxon>
        <taxon>Bacillota</taxon>
        <taxon>Bacilli</taxon>
        <taxon>Bacillales</taxon>
        <taxon>Staphylococcaceae</taxon>
        <taxon>Staphylococcus</taxon>
    </lineage>
</organism>
<evidence type="ECO:0000256" key="1">
    <source>
        <dbReference type="ARBA" id="ARBA00023015"/>
    </source>
</evidence>
<dbReference type="InterPro" id="IPR018060">
    <property type="entry name" value="HTH_AraC"/>
</dbReference>
<dbReference type="PROSITE" id="PS01124">
    <property type="entry name" value="HTH_ARAC_FAMILY_2"/>
    <property type="match status" value="1"/>
</dbReference>
<accession>A0AAP7IAQ7</accession>
<protein>
    <submittedName>
        <fullName evidence="5">Transcriptional regulator</fullName>
    </submittedName>
</protein>
<dbReference type="GO" id="GO:0043565">
    <property type="term" value="F:sequence-specific DNA binding"/>
    <property type="evidence" value="ECO:0007669"/>
    <property type="project" value="InterPro"/>
</dbReference>
<dbReference type="SMART" id="SM00342">
    <property type="entry name" value="HTH_ARAC"/>
    <property type="match status" value="1"/>
</dbReference>
<dbReference type="Pfam" id="PF02311">
    <property type="entry name" value="AraC_binding"/>
    <property type="match status" value="1"/>
</dbReference>
<dbReference type="SUPFAM" id="SSF51215">
    <property type="entry name" value="Regulatory protein AraC"/>
    <property type="match status" value="1"/>
</dbReference>
<dbReference type="PANTHER" id="PTHR43280">
    <property type="entry name" value="ARAC-FAMILY TRANSCRIPTIONAL REGULATOR"/>
    <property type="match status" value="1"/>
</dbReference>
<keyword evidence="2" id="KW-0238">DNA-binding</keyword>
<dbReference type="EMBL" id="LNPX01000082">
    <property type="protein sequence ID" value="OEK50813.1"/>
    <property type="molecule type" value="Genomic_DNA"/>
</dbReference>
<sequence>MENRLNYNSYGFRFKGDYQDKVAGLNAMGFELQQSQEYKWHGLNRGENDVFIFQYTTNGYGIIQIEDKTFNLEKGEAFFVKVPSNHCYYLPHNSNEWEFLYFTIYGDEVSRLFNIIVNTYGNIFKLPLHSKPIKHIIETLEKVDTIGINHGYDASSCAYAFIMKCLEYFEYGYQHSDDFPLSITKAINFIEKYYQEDISLDDIVKVSNLSKYHFTRQFKKSIKETPINFLAKTRINKSLILLTSDDKNIEYIAQEVGYTSSNYFSKVFKKFIGTTPNNYRKTINIMPVDKVFTD</sequence>